<sequence>MMICIRKVEIGGGGGGRGEIGGGGAGRCCVGVEIRVSLCLSLNNGNCVCETVGLVQLTSLFTFKEPLAPNFFGNVTRLELNLLINDTSNARDIFALLAPQLEHVCISAVENISPNAHLYLRRFVKIPILPRLKVFEILRHKIIHCSRETTWFRPYLYLNFETERDSVKFVYGKQFPVLERLIVRTVPEPVTNFPRIICNLRRPCFSGGMLMKRRCGGKDLCSRWGWEEDVPDFYARISTIFPNLDDYGVIKEGKKAVRRARLKKFEEMGVILGIFEGEGRISEEFREIIHKIMEFLPIPDLETISLVNSTWEEEALRHLLIRNPIDVHLCKVNDSTDLVPLRKLSPNHLNVIVCPSMVNLLSKIDLFTAIRFPTVKKLCLNISLDNAFRHVAFRMVKTYESFKNLTSLEFQFDLRNPTQLFYSDQNWADLLPDGGPIPEKLTNLSVNVSQLYLGPKTGRWENLVSLTTRFLTVFRNVQHFRMMDPPTSLMQERGLTLPHLKSICVLRTFTGIFNLKAPLPTFLGNVTRFEFNNEAGTSGDHMFHLLAPQLEHVCISGVKTISPFIGTRFCITIPVLPRLKVFEILRQQGFQRDLEPYWFRSNLYLKFETGRDEVKLVYGEQFPVLERLRVRLVPERGIQHSSNLHFKATMLFLYDTFLAEGVAPCGTLKNLDISIPSGDSDVGGRKKKRCLDWWRWNEGIAGFCGRISTIFPNVDHHVVERGKVAG</sequence>
<accession>A0A226DQV5</accession>
<comment type="caution">
    <text evidence="1">The sequence shown here is derived from an EMBL/GenBank/DDBJ whole genome shotgun (WGS) entry which is preliminary data.</text>
</comment>
<reference evidence="1 2" key="1">
    <citation type="submission" date="2015-12" db="EMBL/GenBank/DDBJ databases">
        <title>The genome of Folsomia candida.</title>
        <authorList>
            <person name="Faddeeva A."/>
            <person name="Derks M.F."/>
            <person name="Anvar Y."/>
            <person name="Smit S."/>
            <person name="Van Straalen N."/>
            <person name="Roelofs D."/>
        </authorList>
    </citation>
    <scope>NUCLEOTIDE SEQUENCE [LARGE SCALE GENOMIC DNA]</scope>
    <source>
        <strain evidence="1 2">VU population</strain>
        <tissue evidence="1">Whole body</tissue>
    </source>
</reference>
<dbReference type="EMBL" id="LNIX01000013">
    <property type="protein sequence ID" value="OXA47579.1"/>
    <property type="molecule type" value="Genomic_DNA"/>
</dbReference>
<organism evidence="1 2">
    <name type="scientific">Folsomia candida</name>
    <name type="common">Springtail</name>
    <dbReference type="NCBI Taxonomy" id="158441"/>
    <lineage>
        <taxon>Eukaryota</taxon>
        <taxon>Metazoa</taxon>
        <taxon>Ecdysozoa</taxon>
        <taxon>Arthropoda</taxon>
        <taxon>Hexapoda</taxon>
        <taxon>Collembola</taxon>
        <taxon>Entomobryomorpha</taxon>
        <taxon>Isotomoidea</taxon>
        <taxon>Isotomidae</taxon>
        <taxon>Proisotominae</taxon>
        <taxon>Folsomia</taxon>
    </lineage>
</organism>
<proteinExistence type="predicted"/>
<keyword evidence="2" id="KW-1185">Reference proteome</keyword>
<dbReference type="AlphaFoldDB" id="A0A226DQV5"/>
<name>A0A226DQV5_FOLCA</name>
<evidence type="ECO:0000313" key="1">
    <source>
        <dbReference type="EMBL" id="OXA47579.1"/>
    </source>
</evidence>
<dbReference type="OrthoDB" id="509497at2759"/>
<dbReference type="Proteomes" id="UP000198287">
    <property type="component" value="Unassembled WGS sequence"/>
</dbReference>
<protein>
    <submittedName>
        <fullName evidence="1">Uncharacterized protein</fullName>
    </submittedName>
</protein>
<evidence type="ECO:0000313" key="2">
    <source>
        <dbReference type="Proteomes" id="UP000198287"/>
    </source>
</evidence>
<gene>
    <name evidence="1" type="ORF">Fcan01_17538</name>
</gene>